<organism evidence="3 4">
    <name type="scientific">Roseomonas indoligenes</name>
    <dbReference type="NCBI Taxonomy" id="2820811"/>
    <lineage>
        <taxon>Bacteria</taxon>
        <taxon>Pseudomonadati</taxon>
        <taxon>Pseudomonadota</taxon>
        <taxon>Alphaproteobacteria</taxon>
        <taxon>Acetobacterales</taxon>
        <taxon>Roseomonadaceae</taxon>
        <taxon>Roseomonas</taxon>
    </lineage>
</organism>
<dbReference type="Pfam" id="PF00271">
    <property type="entry name" value="Helicase_C"/>
    <property type="match status" value="1"/>
</dbReference>
<keyword evidence="1" id="KW-0378">Hydrolase</keyword>
<dbReference type="InterPro" id="IPR001650">
    <property type="entry name" value="Helicase_C-like"/>
</dbReference>
<dbReference type="InterPro" id="IPR027417">
    <property type="entry name" value="P-loop_NTPase"/>
</dbReference>
<dbReference type="Gene3D" id="3.40.50.300">
    <property type="entry name" value="P-loop containing nucleotide triphosphate hydrolases"/>
    <property type="match status" value="1"/>
</dbReference>
<dbReference type="GO" id="GO:0016787">
    <property type="term" value="F:hydrolase activity"/>
    <property type="evidence" value="ECO:0007669"/>
    <property type="project" value="UniProtKB-KW"/>
</dbReference>
<dbReference type="PROSITE" id="PS51192">
    <property type="entry name" value="HELICASE_ATP_BIND_1"/>
    <property type="match status" value="1"/>
</dbReference>
<evidence type="ECO:0000313" key="3">
    <source>
        <dbReference type="EMBL" id="MBP0496279.1"/>
    </source>
</evidence>
<name>A0A940MZL3_9PROT</name>
<accession>A0A940MZL3</accession>
<proteinExistence type="predicted"/>
<dbReference type="NCBIfam" id="NF041062">
    <property type="entry name" value="DpdE"/>
    <property type="match status" value="1"/>
</dbReference>
<gene>
    <name evidence="3" type="ORF">J5Y10_26075</name>
</gene>
<dbReference type="SUPFAM" id="SSF52540">
    <property type="entry name" value="P-loop containing nucleoside triphosphate hydrolases"/>
    <property type="match status" value="2"/>
</dbReference>
<evidence type="ECO:0000259" key="2">
    <source>
        <dbReference type="PROSITE" id="PS51192"/>
    </source>
</evidence>
<dbReference type="Gene3D" id="3.40.50.10810">
    <property type="entry name" value="Tandem AAA-ATPase domain"/>
    <property type="match status" value="2"/>
</dbReference>
<sequence length="963" mass="107169">MIDYELRFPNGKSGEFSEAALEVRCWTTAEDPAAVLAGGAAESQFLHDRRRVASERIVATHAATQGMTALLSSAIELVPHQVAAIRRVLSDPLQRYLLADEVGMGKTIEAGLIIRQCLIDNPSRRVLVLVPPGLAAQWRQELDGKFRAADFPEAISIRSHDHVEHGPVPDLLVVDEAHHVIENPRIRALAHASDRLLLLSATPVLGDEATFLHLLNLLDPGAYPLDRLDSFSAKVQERQAFGRLLLGLQPDAPAFVLRQRLTEALSRFSGDTEVSELVTQARAALDGRNTTRLEQACRALQVHIADTYRIHQRVIRARRSDAQGWEFQRRALPIPPGRGQAPSSVRIDGDEDDRSALFSASIEDWREESLRLSEDWEPEHRLALARRFWAMLDAAAQGPEPLLRSARIAAAQNLPGAVAFAAAVEAISAQERGPRGRAEVAFDALHQLRRAVVRDGHAAPKIVAFCTDVDAALALYARFASAEAVLLSATSHGVPKHFAEDSQAWLLVADANGEEGLNLHFAHAILHVDLPLSAARVEQRIGRLDRFGRRVVGIRQRTILPFDDEGSVWAAWQAVLADGFDVFNRSISDVQFILRSLEDHLAIAVHARGAAGLLDAIVFLRNRLAEERRRQDEQHALDKLALADEPAEDLIDRIEQIEADEPLLERDMHAWMIDVMGLKRRPAVWPEQDPFRLEWTERTLVPAQPWRAVFGADLGRPLTWRRRVAAGRPEVSLLRLGTPLVDACERYMRWDDRGTAFATWRVEPGWGGSDDLWTGFRLCFIVEPAAPEDEAVLAQAASDGIRRRAQAFLGPWTRTLYVDSSGAPMTNDDLVRTLERPYRAEASRDGRIDINLGSRPAVLQDVVDRASFARMCAEVRARAEVLLRADPEYVDRIDQAARRADAELARRAARLRRRLVFEPDARPELEAELRANEVVLSAVRGPRVRLDAFGFVVLAGQGPRVAR</sequence>
<feature type="domain" description="Helicase ATP-binding" evidence="2">
    <location>
        <begin position="87"/>
        <end position="221"/>
    </location>
</feature>
<reference evidence="3" key="1">
    <citation type="submission" date="2021-03" db="EMBL/GenBank/DDBJ databases">
        <authorList>
            <person name="So Y."/>
        </authorList>
    </citation>
    <scope>NUCLEOTIDE SEQUENCE</scope>
    <source>
        <strain evidence="3">SG15</strain>
    </source>
</reference>
<dbReference type="InterPro" id="IPR014001">
    <property type="entry name" value="Helicase_ATP-bd"/>
</dbReference>
<comment type="caution">
    <text evidence="3">The sequence shown here is derived from an EMBL/GenBank/DDBJ whole genome shotgun (WGS) entry which is preliminary data.</text>
</comment>
<dbReference type="EMBL" id="JAGIZA010000032">
    <property type="protein sequence ID" value="MBP0496279.1"/>
    <property type="molecule type" value="Genomic_DNA"/>
</dbReference>
<dbReference type="AlphaFoldDB" id="A0A940MZL3"/>
<dbReference type="Proteomes" id="UP000677537">
    <property type="component" value="Unassembled WGS sequence"/>
</dbReference>
<dbReference type="SMART" id="SM00487">
    <property type="entry name" value="DEXDc"/>
    <property type="match status" value="1"/>
</dbReference>
<dbReference type="PANTHER" id="PTHR45766:SF6">
    <property type="entry name" value="SWI_SNF-RELATED MATRIX-ASSOCIATED ACTIN-DEPENDENT REGULATOR OF CHROMATIN SUBFAMILY A-LIKE PROTEIN 1"/>
    <property type="match status" value="1"/>
</dbReference>
<dbReference type="InterPro" id="IPR038718">
    <property type="entry name" value="SNF2-like_sf"/>
</dbReference>
<evidence type="ECO:0000256" key="1">
    <source>
        <dbReference type="ARBA" id="ARBA00022801"/>
    </source>
</evidence>
<dbReference type="PANTHER" id="PTHR45766">
    <property type="entry name" value="DNA ANNEALING HELICASE AND ENDONUCLEASE ZRANB3 FAMILY MEMBER"/>
    <property type="match status" value="1"/>
</dbReference>
<keyword evidence="4" id="KW-1185">Reference proteome</keyword>
<evidence type="ECO:0000313" key="4">
    <source>
        <dbReference type="Proteomes" id="UP000677537"/>
    </source>
</evidence>
<protein>
    <recommendedName>
        <fullName evidence="2">Helicase ATP-binding domain-containing protein</fullName>
    </recommendedName>
</protein>